<dbReference type="InterPro" id="IPR011009">
    <property type="entry name" value="Kinase-like_dom_sf"/>
</dbReference>
<reference evidence="4 5" key="1">
    <citation type="journal article" date="2016" name="PLoS Pathog.">
        <title>Biosynthesis of antibiotic leucinostatins in bio-control fungus Purpureocillium lilacinum and their inhibition on phytophthora revealed by genome mining.</title>
        <authorList>
            <person name="Wang G."/>
            <person name="Liu Z."/>
            <person name="Lin R."/>
            <person name="Li E."/>
            <person name="Mao Z."/>
            <person name="Ling J."/>
            <person name="Yang Y."/>
            <person name="Yin W.B."/>
            <person name="Xie B."/>
        </authorList>
    </citation>
    <scope>NUCLEOTIDE SEQUENCE [LARGE SCALE GENOMIC DNA]</scope>
    <source>
        <strain evidence="4">170</strain>
    </source>
</reference>
<evidence type="ECO:0000313" key="5">
    <source>
        <dbReference type="Proteomes" id="UP000078397"/>
    </source>
</evidence>
<dbReference type="GO" id="GO:0005737">
    <property type="term" value="C:cytoplasm"/>
    <property type="evidence" value="ECO:0007669"/>
    <property type="project" value="TreeGrafter"/>
</dbReference>
<dbReference type="SUPFAM" id="SSF56112">
    <property type="entry name" value="Protein kinase-like (PK-like)"/>
    <property type="match status" value="1"/>
</dbReference>
<dbReference type="STRING" id="1380566.A0A179FNX8"/>
<dbReference type="GO" id="GO:0004103">
    <property type="term" value="F:choline kinase activity"/>
    <property type="evidence" value="ECO:0007669"/>
    <property type="project" value="TreeGrafter"/>
</dbReference>
<evidence type="ECO:0000313" key="4">
    <source>
        <dbReference type="EMBL" id="OAQ67302.1"/>
    </source>
</evidence>
<keyword evidence="5" id="KW-1185">Reference proteome</keyword>
<feature type="region of interest" description="Disordered" evidence="2">
    <location>
        <begin position="587"/>
        <end position="612"/>
    </location>
</feature>
<dbReference type="InterPro" id="IPR007521">
    <property type="entry name" value="Choline_kin_N"/>
</dbReference>
<feature type="compositionally biased region" description="Polar residues" evidence="2">
    <location>
        <begin position="201"/>
        <end position="210"/>
    </location>
</feature>
<dbReference type="GO" id="GO:0006646">
    <property type="term" value="P:phosphatidylethanolamine biosynthetic process"/>
    <property type="evidence" value="ECO:0007669"/>
    <property type="project" value="TreeGrafter"/>
</dbReference>
<feature type="domain" description="Choline kinase N-terminal" evidence="3">
    <location>
        <begin position="213"/>
        <end position="282"/>
    </location>
</feature>
<dbReference type="Gene3D" id="3.90.1200.10">
    <property type="match status" value="1"/>
</dbReference>
<feature type="region of interest" description="Disordered" evidence="2">
    <location>
        <begin position="185"/>
        <end position="210"/>
    </location>
</feature>
<dbReference type="PANTHER" id="PTHR22603">
    <property type="entry name" value="CHOLINE/ETHANOALAMINE KINASE"/>
    <property type="match status" value="1"/>
</dbReference>
<evidence type="ECO:0000256" key="1">
    <source>
        <dbReference type="ARBA" id="ARBA00038211"/>
    </source>
</evidence>
<evidence type="ECO:0000259" key="3">
    <source>
        <dbReference type="Pfam" id="PF04428"/>
    </source>
</evidence>
<dbReference type="KEGG" id="pchm:VFPPC_08731"/>
<feature type="compositionally biased region" description="Basic residues" evidence="2">
    <location>
        <begin position="119"/>
        <end position="136"/>
    </location>
</feature>
<dbReference type="GO" id="GO:0004305">
    <property type="term" value="F:ethanolamine kinase activity"/>
    <property type="evidence" value="ECO:0007669"/>
    <property type="project" value="TreeGrafter"/>
</dbReference>
<feature type="region of interest" description="Disordered" evidence="2">
    <location>
        <begin position="1"/>
        <end position="162"/>
    </location>
</feature>
<dbReference type="Proteomes" id="UP000078397">
    <property type="component" value="Unassembled WGS sequence"/>
</dbReference>
<gene>
    <name evidence="4" type="ORF">VFPPC_08731</name>
</gene>
<dbReference type="CDD" id="cd05157">
    <property type="entry name" value="ETNK_euk"/>
    <property type="match status" value="1"/>
</dbReference>
<dbReference type="Gene3D" id="3.30.200.20">
    <property type="entry name" value="Phosphorylase Kinase, domain 1"/>
    <property type="match status" value="1"/>
</dbReference>
<dbReference type="RefSeq" id="XP_018144389.1">
    <property type="nucleotide sequence ID" value="XM_018287387.1"/>
</dbReference>
<keyword evidence="4" id="KW-0418">Kinase</keyword>
<evidence type="ECO:0000256" key="2">
    <source>
        <dbReference type="SAM" id="MobiDB-lite"/>
    </source>
</evidence>
<dbReference type="OrthoDB" id="10267235at2759"/>
<name>A0A179FNX8_METCM</name>
<comment type="similarity">
    <text evidence="1">Belongs to the choline/ethanolamine kinase family.</text>
</comment>
<dbReference type="EMBL" id="LSBJ02000004">
    <property type="protein sequence ID" value="OAQ67302.1"/>
    <property type="molecule type" value="Genomic_DNA"/>
</dbReference>
<dbReference type="GeneID" id="28851381"/>
<sequence>MAEPSPTTFGPAPLRSALKSDGDGDRTPPTSGTLKAVQIAEPVPDLDEECQATKTFRAGTSRRLSGKPASCRSSISEGSPAMWPADDSTHSSSQQSSQKHQYCAEKLLAQVSDWLEHEKRKKAAARKPKSHRRKSKSPPDQGDRAAPTPPSRERSDSVDSQCSDVSFEKLEHILQESLAALGLSSVPQHPPKLSRRRRANSRTLAQRTASSDTDYVDGDAIVPSCDAWLDNSKTLSYTGGAANENDPEEGKVDKENDPWLIFKNEIIRIAHTLKLKGWRRISLGSGDSITVERLSGALTNAVYVVTPPSDLDEVDGKKPPPKVLLRIYGPQVEHLIDRENELKVLQRLARKKIGPRLLGTFQNGRFEQFFNAITLTPAHLREQDTTKSIAKRMRELHDGIELLPLERDGGPAVWKNWDQWLENVAKIITYLDKQYESTPPPPAKSDSVVHAWKANGYVCGVPWEQFLGMVTKYRAHVVTRYKTLKAIKERLVFAHNDTQYGNILRIKPDDEKSPLLQAANKHKQLVVIDFEYAAANVPGLEFANHFTEWTYNYHDPVYSHACSHERYPTPEEQRRFIKAYVDHRPQFPAASSTPRMKAQDSGPGTPSLNPTASSSSIVDFMLDARVPPGGWSAAERAREEQSDLQVRELVEETRLWRPVNSAMWIAWGIVQAKVPGLDCNNEPASEEEAIKAEQELGPDEFDYLSYAQDRALFFWGDCVQLGLAKAEDLPEKLRSRLKMIDY</sequence>
<keyword evidence="4" id="KW-0808">Transferase</keyword>
<dbReference type="Pfam" id="PF04428">
    <property type="entry name" value="Choline_kin_N"/>
    <property type="match status" value="1"/>
</dbReference>
<accession>A0A179FNX8</accession>
<dbReference type="PANTHER" id="PTHR22603:SF93">
    <property type="entry name" value="RE24176P"/>
    <property type="match status" value="1"/>
</dbReference>
<dbReference type="Pfam" id="PF01633">
    <property type="entry name" value="Choline_kinase"/>
    <property type="match status" value="1"/>
</dbReference>
<organism evidence="4 5">
    <name type="scientific">Pochonia chlamydosporia 170</name>
    <dbReference type="NCBI Taxonomy" id="1380566"/>
    <lineage>
        <taxon>Eukaryota</taxon>
        <taxon>Fungi</taxon>
        <taxon>Dikarya</taxon>
        <taxon>Ascomycota</taxon>
        <taxon>Pezizomycotina</taxon>
        <taxon>Sordariomycetes</taxon>
        <taxon>Hypocreomycetidae</taxon>
        <taxon>Hypocreales</taxon>
        <taxon>Clavicipitaceae</taxon>
        <taxon>Pochonia</taxon>
    </lineage>
</organism>
<dbReference type="AlphaFoldDB" id="A0A179FNX8"/>
<feature type="compositionally biased region" description="Polar residues" evidence="2">
    <location>
        <begin position="602"/>
        <end position="612"/>
    </location>
</feature>
<comment type="caution">
    <text evidence="4">The sequence shown here is derived from an EMBL/GenBank/DDBJ whole genome shotgun (WGS) entry which is preliminary data.</text>
</comment>
<protein>
    <submittedName>
        <fullName evidence="4">Choline kinase</fullName>
    </submittedName>
</protein>
<proteinExistence type="inferred from homology"/>